<gene>
    <name evidence="3" type="ORF">TNO010_260051</name>
</gene>
<protein>
    <submittedName>
        <fullName evidence="3">Glycosyl transferase</fullName>
    </submittedName>
</protein>
<accession>A0A2I2MAA8</accession>
<dbReference type="Pfam" id="PF00534">
    <property type="entry name" value="Glycos_transf_1"/>
    <property type="match status" value="1"/>
</dbReference>
<keyword evidence="3" id="KW-0808">Transferase</keyword>
<evidence type="ECO:0000313" key="4">
    <source>
        <dbReference type="Proteomes" id="UP000490060"/>
    </source>
</evidence>
<dbReference type="Proteomes" id="UP000490060">
    <property type="component" value="Unassembled WGS sequence"/>
</dbReference>
<reference evidence="3 4" key="1">
    <citation type="submission" date="2017-11" db="EMBL/GenBank/DDBJ databases">
        <authorList>
            <person name="Duchaud E."/>
        </authorList>
    </citation>
    <scope>NUCLEOTIDE SEQUENCE [LARGE SCALE GENOMIC DNA]</scope>
    <source>
        <strain evidence="3 4">TNO010</strain>
    </source>
</reference>
<evidence type="ECO:0000313" key="3">
    <source>
        <dbReference type="EMBL" id="SOU88990.1"/>
    </source>
</evidence>
<proteinExistence type="predicted"/>
<dbReference type="PANTHER" id="PTHR45947">
    <property type="entry name" value="SULFOQUINOVOSYL TRANSFERASE SQD2"/>
    <property type="match status" value="1"/>
</dbReference>
<dbReference type="RefSeq" id="WP_242037269.1">
    <property type="nucleotide sequence ID" value="NZ_OENE01000019.1"/>
</dbReference>
<dbReference type="InterPro" id="IPR028098">
    <property type="entry name" value="Glyco_trans_4-like_N"/>
</dbReference>
<dbReference type="InterPro" id="IPR050194">
    <property type="entry name" value="Glycosyltransferase_grp1"/>
</dbReference>
<dbReference type="Gene3D" id="3.40.50.2000">
    <property type="entry name" value="Glycogen Phosphorylase B"/>
    <property type="match status" value="2"/>
</dbReference>
<dbReference type="AlphaFoldDB" id="A0A2I2MAA8"/>
<dbReference type="InterPro" id="IPR001296">
    <property type="entry name" value="Glyco_trans_1"/>
</dbReference>
<dbReference type="SUPFAM" id="SSF53756">
    <property type="entry name" value="UDP-Glycosyltransferase/glycogen phosphorylase"/>
    <property type="match status" value="1"/>
</dbReference>
<dbReference type="EMBL" id="OENE01000019">
    <property type="protein sequence ID" value="SOU88990.1"/>
    <property type="molecule type" value="Genomic_DNA"/>
</dbReference>
<dbReference type="CDD" id="cd03794">
    <property type="entry name" value="GT4_WbuB-like"/>
    <property type="match status" value="1"/>
</dbReference>
<evidence type="ECO:0000259" key="2">
    <source>
        <dbReference type="Pfam" id="PF13439"/>
    </source>
</evidence>
<organism evidence="3 4">
    <name type="scientific">Tenacibaculum finnmarkense genomovar ulcerans</name>
    <dbReference type="NCBI Taxonomy" id="2781388"/>
    <lineage>
        <taxon>Bacteria</taxon>
        <taxon>Pseudomonadati</taxon>
        <taxon>Bacteroidota</taxon>
        <taxon>Flavobacteriia</taxon>
        <taxon>Flavobacteriales</taxon>
        <taxon>Flavobacteriaceae</taxon>
        <taxon>Tenacibaculum</taxon>
        <taxon>Tenacibaculum finnmarkense</taxon>
    </lineage>
</organism>
<feature type="domain" description="Glycosyltransferase subfamily 4-like N-terminal" evidence="2">
    <location>
        <begin position="29"/>
        <end position="202"/>
    </location>
</feature>
<dbReference type="GO" id="GO:0016758">
    <property type="term" value="F:hexosyltransferase activity"/>
    <property type="evidence" value="ECO:0007669"/>
    <property type="project" value="TreeGrafter"/>
</dbReference>
<feature type="domain" description="Glycosyl transferase family 1" evidence="1">
    <location>
        <begin position="211"/>
        <end position="377"/>
    </location>
</feature>
<dbReference type="PANTHER" id="PTHR45947:SF3">
    <property type="entry name" value="SULFOQUINOVOSYL TRANSFERASE SQD2"/>
    <property type="match status" value="1"/>
</dbReference>
<evidence type="ECO:0000259" key="1">
    <source>
        <dbReference type="Pfam" id="PF00534"/>
    </source>
</evidence>
<dbReference type="Pfam" id="PF13439">
    <property type="entry name" value="Glyco_transf_4"/>
    <property type="match status" value="1"/>
</dbReference>
<sequence>MKVGMEKGFKKGKRIGMILDKTFPPDPRVENEAIELLKQGYQVFLFCLTYGNQKKNERISGIEVVRYSSNKIEYKLSALAYTIPLYSYLMKNKIADFLELYKIDVIHVHDMVVAQAVFLANKKQLPVVLDLHENRPQIMKFYPHLKKFPANVLISVKKWQRKESEFINKASKLIVVTEEAKKEVLTRTQIKTQNIAVVPNTVRKSFYQNIETSAKKDTTFNLLYIGDTGERRGLKTVIESLPELQKSIKNIRFVIVGKVSSELENSVNKLALNKVVIFEGWQNESTFQNYIVNSDVCLSPLHRNIHHDTTYANKLFQYMSLAKPLLVSNATAQENLVKHVNSGLVHEAENVADFTAKVLELHNNTSLRETLAINGKEFVNNRFTWDKTSEELINLYANL</sequence>
<name>A0A2I2MAA8_9FLAO</name>